<dbReference type="AlphaFoldDB" id="A0A9J5Y998"/>
<reference evidence="3 4" key="1">
    <citation type="submission" date="2020-09" db="EMBL/GenBank/DDBJ databases">
        <title>De no assembly of potato wild relative species, Solanum commersonii.</title>
        <authorList>
            <person name="Cho K."/>
        </authorList>
    </citation>
    <scope>NUCLEOTIDE SEQUENCE [LARGE SCALE GENOMIC DNA]</scope>
    <source>
        <strain evidence="3">LZ3.2</strain>
        <tissue evidence="3">Leaf</tissue>
    </source>
</reference>
<dbReference type="PANTHER" id="PTHR23213">
    <property type="entry name" value="FORMIN-RELATED"/>
    <property type="match status" value="1"/>
</dbReference>
<dbReference type="SUPFAM" id="SSF101447">
    <property type="entry name" value="Formin homology 2 domain (FH2 domain)"/>
    <property type="match status" value="1"/>
</dbReference>
<dbReference type="PROSITE" id="PS51444">
    <property type="entry name" value="FH2"/>
    <property type="match status" value="1"/>
</dbReference>
<dbReference type="PANTHER" id="PTHR23213:SF351">
    <property type="entry name" value="FORMIN-LIKE PROTEIN"/>
    <property type="match status" value="1"/>
</dbReference>
<proteinExistence type="inferred from homology"/>
<dbReference type="InterPro" id="IPR027643">
    <property type="entry name" value="Formin-like_plant"/>
</dbReference>
<dbReference type="GO" id="GO:0051015">
    <property type="term" value="F:actin filament binding"/>
    <property type="evidence" value="ECO:0007669"/>
    <property type="project" value="InterPro"/>
</dbReference>
<comment type="similarity">
    <text evidence="1">Belongs to the formin-like family. Class-I subfamily.</text>
</comment>
<dbReference type="EMBL" id="JACXVP010000007">
    <property type="protein sequence ID" value="KAG5596921.1"/>
    <property type="molecule type" value="Genomic_DNA"/>
</dbReference>
<gene>
    <name evidence="3" type="ORF">H5410_038153</name>
</gene>
<dbReference type="Pfam" id="PF02181">
    <property type="entry name" value="FH2"/>
    <property type="match status" value="1"/>
</dbReference>
<organism evidence="3 4">
    <name type="scientific">Solanum commersonii</name>
    <name type="common">Commerson's wild potato</name>
    <name type="synonym">Commerson's nightshade</name>
    <dbReference type="NCBI Taxonomy" id="4109"/>
    <lineage>
        <taxon>Eukaryota</taxon>
        <taxon>Viridiplantae</taxon>
        <taxon>Streptophyta</taxon>
        <taxon>Embryophyta</taxon>
        <taxon>Tracheophyta</taxon>
        <taxon>Spermatophyta</taxon>
        <taxon>Magnoliopsida</taxon>
        <taxon>eudicotyledons</taxon>
        <taxon>Gunneridae</taxon>
        <taxon>Pentapetalae</taxon>
        <taxon>asterids</taxon>
        <taxon>lamiids</taxon>
        <taxon>Solanales</taxon>
        <taxon>Solanaceae</taxon>
        <taxon>Solanoideae</taxon>
        <taxon>Solaneae</taxon>
        <taxon>Solanum</taxon>
    </lineage>
</organism>
<name>A0A9J5Y998_SOLCO</name>
<evidence type="ECO:0000313" key="4">
    <source>
        <dbReference type="Proteomes" id="UP000824120"/>
    </source>
</evidence>
<evidence type="ECO:0000313" key="3">
    <source>
        <dbReference type="EMBL" id="KAG5596921.1"/>
    </source>
</evidence>
<evidence type="ECO:0000259" key="2">
    <source>
        <dbReference type="PROSITE" id="PS51444"/>
    </source>
</evidence>
<dbReference type="InterPro" id="IPR015425">
    <property type="entry name" value="FH2_Formin"/>
</dbReference>
<keyword evidence="4" id="KW-1185">Reference proteome</keyword>
<dbReference type="OrthoDB" id="1668162at2759"/>
<accession>A0A9J5Y998</accession>
<dbReference type="Gene3D" id="1.20.58.2220">
    <property type="entry name" value="Formin, FH2 domain"/>
    <property type="match status" value="1"/>
</dbReference>
<dbReference type="GO" id="GO:0045010">
    <property type="term" value="P:actin nucleation"/>
    <property type="evidence" value="ECO:0007669"/>
    <property type="project" value="InterPro"/>
</dbReference>
<evidence type="ECO:0000256" key="1">
    <source>
        <dbReference type="ARBA" id="ARBA00025793"/>
    </source>
</evidence>
<protein>
    <recommendedName>
        <fullName evidence="2">FH2 domain-containing protein</fullName>
    </recommendedName>
</protein>
<feature type="domain" description="FH2" evidence="2">
    <location>
        <begin position="1"/>
        <end position="71"/>
    </location>
</feature>
<comment type="caution">
    <text evidence="3">The sequence shown here is derived from an EMBL/GenBank/DDBJ whole genome shotgun (WGS) entry which is preliminary data.</text>
</comment>
<dbReference type="Proteomes" id="UP000824120">
    <property type="component" value="Chromosome 7"/>
</dbReference>
<sequence>MEALLLICSLQEEVSSIKESFATLEVASKELRNSRLFLKLLEAVLKTGNSMNDGAQAFKLDTFGTLRCERN</sequence>
<dbReference type="InterPro" id="IPR042201">
    <property type="entry name" value="FH2_Formin_sf"/>
</dbReference>